<dbReference type="GO" id="GO:0005509">
    <property type="term" value="F:calcium ion binding"/>
    <property type="evidence" value="ECO:0007669"/>
    <property type="project" value="InterPro"/>
</dbReference>
<dbReference type="AlphaFoldDB" id="A0A7S3B3G1"/>
<gene>
    <name evidence="3" type="ORF">HERI1096_LOCUS24249</name>
</gene>
<feature type="compositionally biased region" description="Low complexity" evidence="1">
    <location>
        <begin position="49"/>
        <end position="63"/>
    </location>
</feature>
<proteinExistence type="predicted"/>
<accession>A0A7S3B3G1</accession>
<dbReference type="InterPro" id="IPR002048">
    <property type="entry name" value="EF_hand_dom"/>
</dbReference>
<evidence type="ECO:0000256" key="1">
    <source>
        <dbReference type="SAM" id="MobiDB-lite"/>
    </source>
</evidence>
<dbReference type="PROSITE" id="PS00018">
    <property type="entry name" value="EF_HAND_1"/>
    <property type="match status" value="1"/>
</dbReference>
<feature type="compositionally biased region" description="Basic and acidic residues" evidence="1">
    <location>
        <begin position="33"/>
        <end position="44"/>
    </location>
</feature>
<protein>
    <recommendedName>
        <fullName evidence="2">EF-hand domain-containing protein</fullName>
    </recommendedName>
</protein>
<name>A0A7S3B3G1_9EUKA</name>
<evidence type="ECO:0000259" key="2">
    <source>
        <dbReference type="PROSITE" id="PS50222"/>
    </source>
</evidence>
<organism evidence="3">
    <name type="scientific">Haptolina ericina</name>
    <dbReference type="NCBI Taxonomy" id="156174"/>
    <lineage>
        <taxon>Eukaryota</taxon>
        <taxon>Haptista</taxon>
        <taxon>Haptophyta</taxon>
        <taxon>Prymnesiophyceae</taxon>
        <taxon>Prymnesiales</taxon>
        <taxon>Prymnesiaceae</taxon>
        <taxon>Haptolina</taxon>
    </lineage>
</organism>
<feature type="domain" description="EF-hand" evidence="2">
    <location>
        <begin position="1"/>
        <end position="30"/>
    </location>
</feature>
<dbReference type="EMBL" id="HBHX01043795">
    <property type="protein sequence ID" value="CAE0123547.1"/>
    <property type="molecule type" value="Transcribed_RNA"/>
</dbReference>
<dbReference type="InterPro" id="IPR018247">
    <property type="entry name" value="EF_Hand_1_Ca_BS"/>
</dbReference>
<sequence>MTFLKVIDTDADGNVTEDEWHAAWRNGSFDVDETGRGTHKEQVMSKHLSAQSQSIQSSRASTADGTSEPSTPAKAKKSRRFSIILARVQDATVEANYVNSESIEALRVSTMASTSRVFPDCAEQRAGSGRGRGGLSVE</sequence>
<dbReference type="PROSITE" id="PS50222">
    <property type="entry name" value="EF_HAND_2"/>
    <property type="match status" value="1"/>
</dbReference>
<evidence type="ECO:0000313" key="3">
    <source>
        <dbReference type="EMBL" id="CAE0123547.1"/>
    </source>
</evidence>
<feature type="region of interest" description="Disordered" evidence="1">
    <location>
        <begin position="31"/>
        <end position="78"/>
    </location>
</feature>
<reference evidence="3" key="1">
    <citation type="submission" date="2021-01" db="EMBL/GenBank/DDBJ databases">
        <authorList>
            <person name="Corre E."/>
            <person name="Pelletier E."/>
            <person name="Niang G."/>
            <person name="Scheremetjew M."/>
            <person name="Finn R."/>
            <person name="Kale V."/>
            <person name="Holt S."/>
            <person name="Cochrane G."/>
            <person name="Meng A."/>
            <person name="Brown T."/>
            <person name="Cohen L."/>
        </authorList>
    </citation>
    <scope>NUCLEOTIDE SEQUENCE</scope>
    <source>
        <strain evidence="3">CCMP281</strain>
    </source>
</reference>